<dbReference type="Pfam" id="PF00583">
    <property type="entry name" value="Acetyltransf_1"/>
    <property type="match status" value="1"/>
</dbReference>
<dbReference type="InterPro" id="IPR000182">
    <property type="entry name" value="GNAT_dom"/>
</dbReference>
<feature type="domain" description="N-acetyltransferase" evidence="3">
    <location>
        <begin position="5"/>
        <end position="161"/>
    </location>
</feature>
<dbReference type="CDD" id="cd04301">
    <property type="entry name" value="NAT_SF"/>
    <property type="match status" value="1"/>
</dbReference>
<keyword evidence="5" id="KW-1185">Reference proteome</keyword>
<dbReference type="InterPro" id="IPR016181">
    <property type="entry name" value="Acyl_CoA_acyltransferase"/>
</dbReference>
<keyword evidence="4" id="KW-0689">Ribosomal protein</keyword>
<dbReference type="STRING" id="582692.SAMN05720606_106174"/>
<dbReference type="AlphaFoldDB" id="A0A1G5H4P4"/>
<dbReference type="SUPFAM" id="SSF55729">
    <property type="entry name" value="Acyl-CoA N-acyltransferases (Nat)"/>
    <property type="match status" value="1"/>
</dbReference>
<keyword evidence="4" id="KW-0687">Ribonucleoprotein</keyword>
<gene>
    <name evidence="4" type="ORF">SAMN05720606_106174</name>
</gene>
<dbReference type="GO" id="GO:0016747">
    <property type="term" value="F:acyltransferase activity, transferring groups other than amino-acyl groups"/>
    <property type="evidence" value="ECO:0007669"/>
    <property type="project" value="InterPro"/>
</dbReference>
<dbReference type="PROSITE" id="PS51186">
    <property type="entry name" value="GNAT"/>
    <property type="match status" value="1"/>
</dbReference>
<dbReference type="PANTHER" id="PTHR43877">
    <property type="entry name" value="AMINOALKYLPHOSPHONATE N-ACETYLTRANSFERASE-RELATED-RELATED"/>
    <property type="match status" value="1"/>
</dbReference>
<evidence type="ECO:0000313" key="4">
    <source>
        <dbReference type="EMBL" id="SCY57908.1"/>
    </source>
</evidence>
<evidence type="ECO:0000313" key="5">
    <source>
        <dbReference type="Proteomes" id="UP000198538"/>
    </source>
</evidence>
<protein>
    <submittedName>
        <fullName evidence="4">Ribosomal protein S18 acetylase RimI</fullName>
    </submittedName>
</protein>
<evidence type="ECO:0000256" key="1">
    <source>
        <dbReference type="ARBA" id="ARBA00022679"/>
    </source>
</evidence>
<dbReference type="RefSeq" id="WP_090918804.1">
    <property type="nucleotide sequence ID" value="NZ_FMVM01000006.1"/>
</dbReference>
<dbReference type="InterPro" id="IPR050832">
    <property type="entry name" value="Bact_Acetyltransf"/>
</dbReference>
<name>A0A1G5H4P4_9BACL</name>
<keyword evidence="1" id="KW-0808">Transferase</keyword>
<proteinExistence type="predicted"/>
<dbReference type="Proteomes" id="UP000198538">
    <property type="component" value="Unassembled WGS sequence"/>
</dbReference>
<accession>A0A1G5H4P4</accession>
<dbReference type="Gene3D" id="3.40.630.30">
    <property type="match status" value="1"/>
</dbReference>
<organism evidence="4 5">
    <name type="scientific">Paenibacillus polysaccharolyticus</name>
    <dbReference type="NCBI Taxonomy" id="582692"/>
    <lineage>
        <taxon>Bacteria</taxon>
        <taxon>Bacillati</taxon>
        <taxon>Bacillota</taxon>
        <taxon>Bacilli</taxon>
        <taxon>Bacillales</taxon>
        <taxon>Paenibacillaceae</taxon>
        <taxon>Paenibacillus</taxon>
    </lineage>
</organism>
<dbReference type="EMBL" id="FMVM01000006">
    <property type="protein sequence ID" value="SCY57908.1"/>
    <property type="molecule type" value="Genomic_DNA"/>
</dbReference>
<evidence type="ECO:0000256" key="2">
    <source>
        <dbReference type="ARBA" id="ARBA00023315"/>
    </source>
</evidence>
<sequence>MKNTIQIRNAQLADYPGVSTLLDQLHELHVQARPDIYKPLHPRLGEKEYADWLAKDDRYLYVAEHVEAGKIVGFSSAQLSIIQDHSLFADRRMLYLHELVVDSSHQGHGTGKRLVQTMLDLGRELQADHLELTVSTFNSHAQAFYEQMGLRVRSSRMEFPL</sequence>
<reference evidence="5" key="1">
    <citation type="submission" date="2016-10" db="EMBL/GenBank/DDBJ databases">
        <authorList>
            <person name="Varghese N."/>
            <person name="Submissions S."/>
        </authorList>
    </citation>
    <scope>NUCLEOTIDE SEQUENCE [LARGE SCALE GENOMIC DNA]</scope>
    <source>
        <strain evidence="5">BL9</strain>
    </source>
</reference>
<evidence type="ECO:0000259" key="3">
    <source>
        <dbReference type="PROSITE" id="PS51186"/>
    </source>
</evidence>
<dbReference type="GO" id="GO:0005840">
    <property type="term" value="C:ribosome"/>
    <property type="evidence" value="ECO:0007669"/>
    <property type="project" value="UniProtKB-KW"/>
</dbReference>
<keyword evidence="2" id="KW-0012">Acyltransferase</keyword>